<evidence type="ECO:0000259" key="7">
    <source>
        <dbReference type="Pfam" id="PF01368"/>
    </source>
</evidence>
<accession>A0A931AQ36</accession>
<keyword evidence="11" id="KW-1185">Reference proteome</keyword>
<dbReference type="EMBL" id="JADPIE010000002">
    <property type="protein sequence ID" value="MBF8436427.1"/>
    <property type="molecule type" value="Genomic_DNA"/>
</dbReference>
<protein>
    <recommendedName>
        <fullName evidence="2">Single-stranded-DNA-specific exonuclease RecJ</fullName>
    </recommendedName>
</protein>
<evidence type="ECO:0000313" key="10">
    <source>
        <dbReference type="EMBL" id="MBF8436427.1"/>
    </source>
</evidence>
<dbReference type="GO" id="GO:0006310">
    <property type="term" value="P:DNA recombination"/>
    <property type="evidence" value="ECO:0007669"/>
    <property type="project" value="InterPro"/>
</dbReference>
<dbReference type="GO" id="GO:0003676">
    <property type="term" value="F:nucleic acid binding"/>
    <property type="evidence" value="ECO:0007669"/>
    <property type="project" value="InterPro"/>
</dbReference>
<evidence type="ECO:0000259" key="9">
    <source>
        <dbReference type="Pfam" id="PF17768"/>
    </source>
</evidence>
<evidence type="ECO:0000256" key="2">
    <source>
        <dbReference type="ARBA" id="ARBA00019841"/>
    </source>
</evidence>
<dbReference type="Pfam" id="PF01368">
    <property type="entry name" value="DHH"/>
    <property type="match status" value="1"/>
</dbReference>
<dbReference type="GO" id="GO:0006281">
    <property type="term" value="P:DNA repair"/>
    <property type="evidence" value="ECO:0007669"/>
    <property type="project" value="InterPro"/>
</dbReference>
<organism evidence="10 11">
    <name type="scientific">Halonatronomonas betaini</name>
    <dbReference type="NCBI Taxonomy" id="2778430"/>
    <lineage>
        <taxon>Bacteria</taxon>
        <taxon>Bacillati</taxon>
        <taxon>Bacillota</taxon>
        <taxon>Clostridia</taxon>
        <taxon>Halanaerobiales</taxon>
        <taxon>Halarsenatibacteraceae</taxon>
        <taxon>Halonatronomonas</taxon>
    </lineage>
</organism>
<dbReference type="SUPFAM" id="SSF64182">
    <property type="entry name" value="DHH phosphoesterases"/>
    <property type="match status" value="1"/>
</dbReference>
<comment type="caution">
    <text evidence="10">The sequence shown here is derived from an EMBL/GenBank/DDBJ whole genome shotgun (WGS) entry which is preliminary data.</text>
</comment>
<dbReference type="PANTHER" id="PTHR30255">
    <property type="entry name" value="SINGLE-STRANDED-DNA-SPECIFIC EXONUCLEASE RECJ"/>
    <property type="match status" value="1"/>
</dbReference>
<dbReference type="InterPro" id="IPR041122">
    <property type="entry name" value="RecJ_OB"/>
</dbReference>
<feature type="coiled-coil region" evidence="6">
    <location>
        <begin position="314"/>
        <end position="341"/>
    </location>
</feature>
<reference evidence="10" key="1">
    <citation type="submission" date="2020-11" db="EMBL/GenBank/DDBJ databases">
        <title>Halonatronomonas betainensis gen. nov., sp. nov. a novel haloalkaliphilic representative of the family Halanaerobiacae capable of betaine degradation.</title>
        <authorList>
            <person name="Boltyanskaya Y."/>
            <person name="Kevbrin V."/>
            <person name="Detkova E."/>
            <person name="Grouzdev D.S."/>
            <person name="Koziaeva V."/>
            <person name="Zhilina T."/>
        </authorList>
    </citation>
    <scope>NUCLEOTIDE SEQUENCE</scope>
    <source>
        <strain evidence="10">Z-7014</strain>
    </source>
</reference>
<feature type="domain" description="RecJ OB" evidence="9">
    <location>
        <begin position="459"/>
        <end position="559"/>
    </location>
</feature>
<dbReference type="Pfam" id="PF02272">
    <property type="entry name" value="DHHA1"/>
    <property type="match status" value="1"/>
</dbReference>
<evidence type="ECO:0000256" key="1">
    <source>
        <dbReference type="ARBA" id="ARBA00005915"/>
    </source>
</evidence>
<dbReference type="InterPro" id="IPR051673">
    <property type="entry name" value="SSDNA_exonuclease_RecJ"/>
</dbReference>
<feature type="domain" description="DDH" evidence="7">
    <location>
        <begin position="78"/>
        <end position="226"/>
    </location>
</feature>
<dbReference type="InterPro" id="IPR003156">
    <property type="entry name" value="DHHA1_dom"/>
</dbReference>
<proteinExistence type="inferred from homology"/>
<dbReference type="Proteomes" id="UP000621436">
    <property type="component" value="Unassembled WGS sequence"/>
</dbReference>
<evidence type="ECO:0000256" key="4">
    <source>
        <dbReference type="ARBA" id="ARBA00022801"/>
    </source>
</evidence>
<gene>
    <name evidence="10" type="primary">recJ</name>
    <name evidence="10" type="ORF">I0Q91_04980</name>
</gene>
<evidence type="ECO:0000259" key="8">
    <source>
        <dbReference type="Pfam" id="PF02272"/>
    </source>
</evidence>
<dbReference type="Pfam" id="PF17768">
    <property type="entry name" value="RecJ_OB"/>
    <property type="match status" value="1"/>
</dbReference>
<sequence length="775" mass="88771">MEIKYRYQSDRKIPDWLLEETGGDRLLAKLLLARNIDTQGDVRAFLGNKEFELTDPREMPALKEAVRLFLKTVRERKSILIYGDYDVDGIAATTMLVDLCNSLGADLDFYIPDRISEGYGLNKEIIERVRNKVDLIITCDLGISDAEEIELARSYGLDVIVIDHHALPEEEPAANFIVTTRRLPENHQAYNLTGAGLVYYFVRETLRSLNRLEELEDYLDLVALATVADPVPLTGENRYLLKQAQRKLIESRRKGLKALMAEIEPGTAETGAGFDRNNFNELAGELIPLIDSAGRVARAMKVVELFKFEVSGNLKELAEKLITYKEELAELEEEMLTEAREIIGDKRVNDPIIIYQKDWHQGVSGKLAERLVEIYQLPVIVMTYNQEQEVIAGSARAISRVDIYNALSKAKDLLIDFGGNSEAAGFRLKEKFLKFFNKKIEVILNEKLNLVADEQVIEVDLELDFSRVNSQSLKSIKQLEPTGRGNPEPTFLTRDCLLVNKRKLSESESFYLVIEKSGIRKKAVIYQDSFEIPEGSKLDLIYNLEQADYNGQNNIRLKVLEYREVESDSKGDDISKSTGKGIDLIDWRGRDRNKLKFDSEDKVVYYREGFGQIELEPVIDRYQHRAADKFVILTLPPSFEIFKEMISVTGATQVYLAYSRAEQRREKKFIQQLAGILKGSLNKDGRARIDLFRLTVLTVQLEETVELGLRYLESKGYIDIFSSDRRYYWIRPGQAADSNSEEKYKDNLMDLLDEKRAFSRFMTEESVKHIQDLVN</sequence>
<evidence type="ECO:0000313" key="11">
    <source>
        <dbReference type="Proteomes" id="UP000621436"/>
    </source>
</evidence>
<dbReference type="Gene3D" id="3.10.310.30">
    <property type="match status" value="1"/>
</dbReference>
<evidence type="ECO:0000256" key="6">
    <source>
        <dbReference type="SAM" id="Coils"/>
    </source>
</evidence>
<dbReference type="PANTHER" id="PTHR30255:SF2">
    <property type="entry name" value="SINGLE-STRANDED-DNA-SPECIFIC EXONUCLEASE RECJ"/>
    <property type="match status" value="1"/>
</dbReference>
<evidence type="ECO:0000256" key="5">
    <source>
        <dbReference type="ARBA" id="ARBA00022839"/>
    </source>
</evidence>
<dbReference type="NCBIfam" id="TIGR00644">
    <property type="entry name" value="recJ"/>
    <property type="match status" value="1"/>
</dbReference>
<dbReference type="InterPro" id="IPR004610">
    <property type="entry name" value="RecJ"/>
</dbReference>
<keyword evidence="4" id="KW-0378">Hydrolase</keyword>
<dbReference type="AlphaFoldDB" id="A0A931AQ36"/>
<feature type="domain" description="DHHA1" evidence="8">
    <location>
        <begin position="352"/>
        <end position="443"/>
    </location>
</feature>
<dbReference type="InterPro" id="IPR038763">
    <property type="entry name" value="DHH_sf"/>
</dbReference>
<dbReference type="Gene3D" id="3.90.1640.30">
    <property type="match status" value="1"/>
</dbReference>
<dbReference type="RefSeq" id="WP_270453305.1">
    <property type="nucleotide sequence ID" value="NZ_JADPIE010000002.1"/>
</dbReference>
<comment type="similarity">
    <text evidence="1">Belongs to the RecJ family.</text>
</comment>
<keyword evidence="3" id="KW-0540">Nuclease</keyword>
<keyword evidence="6" id="KW-0175">Coiled coil</keyword>
<dbReference type="InterPro" id="IPR001667">
    <property type="entry name" value="DDH_dom"/>
</dbReference>
<evidence type="ECO:0000256" key="3">
    <source>
        <dbReference type="ARBA" id="ARBA00022722"/>
    </source>
</evidence>
<keyword evidence="5 10" id="KW-0269">Exonuclease</keyword>
<name>A0A931AQ36_9FIRM</name>
<dbReference type="GO" id="GO:0008409">
    <property type="term" value="F:5'-3' exonuclease activity"/>
    <property type="evidence" value="ECO:0007669"/>
    <property type="project" value="InterPro"/>
</dbReference>